<keyword evidence="4" id="KW-1185">Reference proteome</keyword>
<comment type="caution">
    <text evidence="3">The sequence shown here is derived from an EMBL/GenBank/DDBJ whole genome shotgun (WGS) entry which is preliminary data.</text>
</comment>
<accession>A0AA36CUG1</accession>
<protein>
    <recommendedName>
        <fullName evidence="2">Transcription factor AP-2 C-terminal domain-containing protein</fullName>
    </recommendedName>
</protein>
<organism evidence="3 4">
    <name type="scientific">Mesorhabditis spiculigera</name>
    <dbReference type="NCBI Taxonomy" id="96644"/>
    <lineage>
        <taxon>Eukaryota</taxon>
        <taxon>Metazoa</taxon>
        <taxon>Ecdysozoa</taxon>
        <taxon>Nematoda</taxon>
        <taxon>Chromadorea</taxon>
        <taxon>Rhabditida</taxon>
        <taxon>Rhabditina</taxon>
        <taxon>Rhabditomorpha</taxon>
        <taxon>Rhabditoidea</taxon>
        <taxon>Rhabditidae</taxon>
        <taxon>Mesorhabditinae</taxon>
        <taxon>Mesorhabditis</taxon>
    </lineage>
</organism>
<name>A0AA36CUG1_9BILA</name>
<dbReference type="EMBL" id="CATQJA010002639">
    <property type="protein sequence ID" value="CAJ0575563.1"/>
    <property type="molecule type" value="Genomic_DNA"/>
</dbReference>
<sequence>MSKRRLEDLDHDGHADPKMPRMEPLHMLPPVPHGYYQNLAPFSNQMPYFPPPMMQPLQVCTAEMKRRIYDEGLNSSVFAALMRKSIMNEMCHLLNVVQTPVQERDPEAFQDPTLQQGFNTYSLITHGFGIINQRTWAEMFRSIGQELQNQVYAAHMTMPPFPAPGGYPQMGL</sequence>
<dbReference type="AlphaFoldDB" id="A0AA36CUG1"/>
<dbReference type="Pfam" id="PF03299">
    <property type="entry name" value="TF_AP-2"/>
    <property type="match status" value="1"/>
</dbReference>
<dbReference type="Proteomes" id="UP001177023">
    <property type="component" value="Unassembled WGS sequence"/>
</dbReference>
<reference evidence="3" key="1">
    <citation type="submission" date="2023-06" db="EMBL/GenBank/DDBJ databases">
        <authorList>
            <person name="Delattre M."/>
        </authorList>
    </citation>
    <scope>NUCLEOTIDE SEQUENCE</scope>
    <source>
        <strain evidence="3">AF72</strain>
    </source>
</reference>
<feature type="region of interest" description="Disordered" evidence="1">
    <location>
        <begin position="1"/>
        <end position="24"/>
    </location>
</feature>
<gene>
    <name evidence="3" type="ORF">MSPICULIGERA_LOCUS13873</name>
</gene>
<evidence type="ECO:0000313" key="4">
    <source>
        <dbReference type="Proteomes" id="UP001177023"/>
    </source>
</evidence>
<feature type="domain" description="Transcription factor AP-2 C-terminal" evidence="2">
    <location>
        <begin position="84"/>
        <end position="146"/>
    </location>
</feature>
<evidence type="ECO:0000256" key="1">
    <source>
        <dbReference type="SAM" id="MobiDB-lite"/>
    </source>
</evidence>
<evidence type="ECO:0000259" key="2">
    <source>
        <dbReference type="Pfam" id="PF03299"/>
    </source>
</evidence>
<feature type="non-terminal residue" evidence="3">
    <location>
        <position position="172"/>
    </location>
</feature>
<evidence type="ECO:0000313" key="3">
    <source>
        <dbReference type="EMBL" id="CAJ0575563.1"/>
    </source>
</evidence>
<proteinExistence type="predicted"/>
<dbReference type="InterPro" id="IPR013854">
    <property type="entry name" value="TF_AP2_C"/>
</dbReference>